<dbReference type="SUPFAM" id="SSF52047">
    <property type="entry name" value="RNI-like"/>
    <property type="match status" value="1"/>
</dbReference>
<proteinExistence type="predicted"/>
<organism evidence="1 2">
    <name type="scientific">Caerostris darwini</name>
    <dbReference type="NCBI Taxonomy" id="1538125"/>
    <lineage>
        <taxon>Eukaryota</taxon>
        <taxon>Metazoa</taxon>
        <taxon>Ecdysozoa</taxon>
        <taxon>Arthropoda</taxon>
        <taxon>Chelicerata</taxon>
        <taxon>Arachnida</taxon>
        <taxon>Araneae</taxon>
        <taxon>Araneomorphae</taxon>
        <taxon>Entelegynae</taxon>
        <taxon>Araneoidea</taxon>
        <taxon>Araneidae</taxon>
        <taxon>Caerostris</taxon>
    </lineage>
</organism>
<dbReference type="Gene3D" id="3.80.10.10">
    <property type="entry name" value="Ribonuclease Inhibitor"/>
    <property type="match status" value="1"/>
</dbReference>
<evidence type="ECO:0000313" key="2">
    <source>
        <dbReference type="Proteomes" id="UP001054837"/>
    </source>
</evidence>
<protein>
    <submittedName>
        <fullName evidence="1">Uncharacterized protein</fullName>
    </submittedName>
</protein>
<evidence type="ECO:0000313" key="1">
    <source>
        <dbReference type="EMBL" id="GIX99519.1"/>
    </source>
</evidence>
<reference evidence="1 2" key="1">
    <citation type="submission" date="2021-06" db="EMBL/GenBank/DDBJ databases">
        <title>Caerostris darwini draft genome.</title>
        <authorList>
            <person name="Kono N."/>
            <person name="Arakawa K."/>
        </authorList>
    </citation>
    <scope>NUCLEOTIDE SEQUENCE [LARGE SCALE GENOMIC DNA]</scope>
</reference>
<dbReference type="Proteomes" id="UP001054837">
    <property type="component" value="Unassembled WGS sequence"/>
</dbReference>
<accession>A0AAV4PQY5</accession>
<sequence length="419" mass="48746">MLSKDAHTHLQSFVMTEEINISKFALQPLIEVSTHLTEIHTNLHWFDLKVLMNFKQLRVLRLHNSSETRLRDCPKDLLETCEKVLPSLENLETFTICNIKVDCFGVHPLTEIALAHCPKLTSVGHFDSAMAIDFIKSKTDKSHTGSFRLKKCFWGMEAYCMNLLNCPKSIRFEKMLNLQSSFPELINTAVSCCPFVEELILQVLHKDCLQHLRRLKRLNSLYLEYTFCEDFEFNECLSSLGEIRHQLKHFVINGLDPITTYRRFPLNVVSDNCENLETLGVLDYSLVNLPLKINTSFRRLKRICIFTRLDYLGEILRYCDNLTYLFMIGRFIVDESELRENRSHTSALKLQTLCILSPYFSKNAMKMVFEKAPNLEKVCFRLEMECVSSLFKELGSSIVFDDKLLNVDYFPPELQPCVF</sequence>
<dbReference type="AlphaFoldDB" id="A0AAV4PQY5"/>
<comment type="caution">
    <text evidence="1">The sequence shown here is derived from an EMBL/GenBank/DDBJ whole genome shotgun (WGS) entry which is preliminary data.</text>
</comment>
<gene>
    <name evidence="1" type="primary">AVEN_182991_1</name>
    <name evidence="1" type="ORF">CDAR_104491</name>
</gene>
<name>A0AAV4PQY5_9ARAC</name>
<dbReference type="EMBL" id="BPLQ01003301">
    <property type="protein sequence ID" value="GIX99519.1"/>
    <property type="molecule type" value="Genomic_DNA"/>
</dbReference>
<dbReference type="InterPro" id="IPR032675">
    <property type="entry name" value="LRR_dom_sf"/>
</dbReference>
<keyword evidence="2" id="KW-1185">Reference proteome</keyword>